<dbReference type="SFLD" id="SFLDS00003">
    <property type="entry name" value="Haloacid_Dehalogenase"/>
    <property type="match status" value="1"/>
</dbReference>
<dbReference type="InterPro" id="IPR050155">
    <property type="entry name" value="HAD-like_hydrolase_sf"/>
</dbReference>
<evidence type="ECO:0000313" key="1">
    <source>
        <dbReference type="EMBL" id="PJC32869.1"/>
    </source>
</evidence>
<dbReference type="Pfam" id="PF13419">
    <property type="entry name" value="HAD_2"/>
    <property type="match status" value="1"/>
</dbReference>
<gene>
    <name evidence="1" type="ORF">CO051_02370</name>
</gene>
<dbReference type="AlphaFoldDB" id="A0A2M8F0Q2"/>
<dbReference type="GO" id="GO:0008967">
    <property type="term" value="F:phosphoglycolate phosphatase activity"/>
    <property type="evidence" value="ECO:0007669"/>
    <property type="project" value="TreeGrafter"/>
</dbReference>
<proteinExistence type="predicted"/>
<dbReference type="InterPro" id="IPR023214">
    <property type="entry name" value="HAD_sf"/>
</dbReference>
<comment type="caution">
    <text evidence="1">The sequence shown here is derived from an EMBL/GenBank/DDBJ whole genome shotgun (WGS) entry which is preliminary data.</text>
</comment>
<reference evidence="2" key="1">
    <citation type="submission" date="2017-09" db="EMBL/GenBank/DDBJ databases">
        <title>Depth-based differentiation of microbial function through sediment-hosted aquifers and enrichment of novel symbionts in the deep terrestrial subsurface.</title>
        <authorList>
            <person name="Probst A.J."/>
            <person name="Ladd B."/>
            <person name="Jarett J.K."/>
            <person name="Geller-Mcgrath D.E."/>
            <person name="Sieber C.M.K."/>
            <person name="Emerson J.B."/>
            <person name="Anantharaman K."/>
            <person name="Thomas B.C."/>
            <person name="Malmstrom R."/>
            <person name="Stieglmeier M."/>
            <person name="Klingl A."/>
            <person name="Woyke T."/>
            <person name="Ryan C.M."/>
            <person name="Banfield J.F."/>
        </authorList>
    </citation>
    <scope>NUCLEOTIDE SEQUENCE [LARGE SCALE GENOMIC DNA]</scope>
</reference>
<dbReference type="InterPro" id="IPR023198">
    <property type="entry name" value="PGP-like_dom2"/>
</dbReference>
<name>A0A2M8F0Q2_9BACT</name>
<dbReference type="Gene3D" id="1.10.150.240">
    <property type="entry name" value="Putative phosphatase, domain 2"/>
    <property type="match status" value="1"/>
</dbReference>
<dbReference type="Proteomes" id="UP000231383">
    <property type="component" value="Unassembled WGS sequence"/>
</dbReference>
<sequence length="211" mass="24196">MTQKTYSTIIFDFDGTIADSLHLMVDIYNKMAHRFHAHPIGATQVKHFRSLTPVQLIHELRIPVIMIPEILFIGKRIMKKRMNELKPIKGIEQVIEKLSKKYTLGILTSNNGENVEDFLNSHSIKNIAWIHSETSLFGKDKALQKRLKKDSLTKEEVLYVGDETRDVDSCKKIGIDVASVTWGLNSRVLLETVHPTYLVDFPDELENLLLK</sequence>
<accession>A0A2M8F0Q2</accession>
<dbReference type="PANTHER" id="PTHR43434">
    <property type="entry name" value="PHOSPHOGLYCOLATE PHOSPHATASE"/>
    <property type="match status" value="1"/>
</dbReference>
<dbReference type="PANTHER" id="PTHR43434:SF13">
    <property type="entry name" value="PHOSPHOGLYCOLATE PHOSPHATASE"/>
    <property type="match status" value="1"/>
</dbReference>
<dbReference type="InterPro" id="IPR041492">
    <property type="entry name" value="HAD_2"/>
</dbReference>
<evidence type="ECO:0000313" key="2">
    <source>
        <dbReference type="Proteomes" id="UP000231383"/>
    </source>
</evidence>
<dbReference type="EMBL" id="PFSC01000061">
    <property type="protein sequence ID" value="PJC32869.1"/>
    <property type="molecule type" value="Genomic_DNA"/>
</dbReference>
<dbReference type="InterPro" id="IPR036412">
    <property type="entry name" value="HAD-like_sf"/>
</dbReference>
<dbReference type="GO" id="GO:0005829">
    <property type="term" value="C:cytosol"/>
    <property type="evidence" value="ECO:0007669"/>
    <property type="project" value="TreeGrafter"/>
</dbReference>
<organism evidence="1 2">
    <name type="scientific">Candidatus Roizmanbacteria bacterium CG_4_9_14_0_2_um_filter_39_13</name>
    <dbReference type="NCBI Taxonomy" id="1974839"/>
    <lineage>
        <taxon>Bacteria</taxon>
        <taxon>Candidatus Roizmaniibacteriota</taxon>
    </lineage>
</organism>
<dbReference type="SUPFAM" id="SSF56784">
    <property type="entry name" value="HAD-like"/>
    <property type="match status" value="1"/>
</dbReference>
<dbReference type="GO" id="GO:0006281">
    <property type="term" value="P:DNA repair"/>
    <property type="evidence" value="ECO:0007669"/>
    <property type="project" value="TreeGrafter"/>
</dbReference>
<protein>
    <submittedName>
        <fullName evidence="1">Carotenoid oxygenase</fullName>
    </submittedName>
</protein>
<dbReference type="SFLD" id="SFLDG01129">
    <property type="entry name" value="C1.5:_HAD__Beta-PGM__Phosphata"/>
    <property type="match status" value="1"/>
</dbReference>
<dbReference type="Gene3D" id="3.40.50.1000">
    <property type="entry name" value="HAD superfamily/HAD-like"/>
    <property type="match status" value="1"/>
</dbReference>